<gene>
    <name evidence="1" type="ORF">EJB05_23944</name>
</gene>
<proteinExistence type="predicted"/>
<feature type="non-terminal residue" evidence="1">
    <location>
        <position position="1"/>
    </location>
</feature>
<organism evidence="1 2">
    <name type="scientific">Eragrostis curvula</name>
    <name type="common">weeping love grass</name>
    <dbReference type="NCBI Taxonomy" id="38414"/>
    <lineage>
        <taxon>Eukaryota</taxon>
        <taxon>Viridiplantae</taxon>
        <taxon>Streptophyta</taxon>
        <taxon>Embryophyta</taxon>
        <taxon>Tracheophyta</taxon>
        <taxon>Spermatophyta</taxon>
        <taxon>Magnoliopsida</taxon>
        <taxon>Liliopsida</taxon>
        <taxon>Poales</taxon>
        <taxon>Poaceae</taxon>
        <taxon>PACMAD clade</taxon>
        <taxon>Chloridoideae</taxon>
        <taxon>Eragrostideae</taxon>
        <taxon>Eragrostidinae</taxon>
        <taxon>Eragrostis</taxon>
    </lineage>
</organism>
<evidence type="ECO:0000313" key="2">
    <source>
        <dbReference type="Proteomes" id="UP000324897"/>
    </source>
</evidence>
<reference evidence="1 2" key="1">
    <citation type="journal article" date="2019" name="Sci. Rep.">
        <title>A high-quality genome of Eragrostis curvula grass provides insights into Poaceae evolution and supports new strategies to enhance forage quality.</title>
        <authorList>
            <person name="Carballo J."/>
            <person name="Santos B.A.C.M."/>
            <person name="Zappacosta D."/>
            <person name="Garbus I."/>
            <person name="Selva J.P."/>
            <person name="Gallo C.A."/>
            <person name="Diaz A."/>
            <person name="Albertini E."/>
            <person name="Caccamo M."/>
            <person name="Echenique V."/>
        </authorList>
    </citation>
    <scope>NUCLEOTIDE SEQUENCE [LARGE SCALE GENOMIC DNA]</scope>
    <source>
        <strain evidence="2">cv. Victoria</strain>
        <tissue evidence="1">Leaf</tissue>
    </source>
</reference>
<sequence length="124" mass="13064">MRVTWACVHRAGDLGAVTRVGARVAVGAAGLRRALVDLRGDCGLRAPQGRARAGAPGAAGAGQLLGQGLRRHGEVPLDYCDSLSPGFVAVLKAQCQAQGRVQQQLILGKCVQELWQDYKAKYGQ</sequence>
<evidence type="ECO:0000313" key="1">
    <source>
        <dbReference type="EMBL" id="TVU32222.1"/>
    </source>
</evidence>
<keyword evidence="2" id="KW-1185">Reference proteome</keyword>
<dbReference type="Proteomes" id="UP000324897">
    <property type="component" value="Chromosome 1"/>
</dbReference>
<name>A0A5J9V7N4_9POAL</name>
<dbReference type="Gramene" id="TVU32222">
    <property type="protein sequence ID" value="TVU32222"/>
    <property type="gene ID" value="EJB05_23944"/>
</dbReference>
<dbReference type="AlphaFoldDB" id="A0A5J9V7N4"/>
<accession>A0A5J9V7N4</accession>
<protein>
    <submittedName>
        <fullName evidence="1">Uncharacterized protein</fullName>
    </submittedName>
</protein>
<comment type="caution">
    <text evidence="1">The sequence shown here is derived from an EMBL/GenBank/DDBJ whole genome shotgun (WGS) entry which is preliminary data.</text>
</comment>
<dbReference type="EMBL" id="RWGY01000011">
    <property type="protein sequence ID" value="TVU32222.1"/>
    <property type="molecule type" value="Genomic_DNA"/>
</dbReference>